<feature type="transmembrane region" description="Helical" evidence="8">
    <location>
        <begin position="343"/>
        <end position="365"/>
    </location>
</feature>
<evidence type="ECO:0000256" key="6">
    <source>
        <dbReference type="ARBA" id="ARBA00023136"/>
    </source>
</evidence>
<keyword evidence="3" id="KW-0813">Transport</keyword>
<evidence type="ECO:0000256" key="2">
    <source>
        <dbReference type="ARBA" id="ARBA00010992"/>
    </source>
</evidence>
<dbReference type="OrthoDB" id="4142200at2759"/>
<dbReference type="PRINTS" id="PR00171">
    <property type="entry name" value="SUGRTRNSPORT"/>
</dbReference>
<keyword evidence="5 8" id="KW-1133">Transmembrane helix</keyword>
<protein>
    <submittedName>
        <fullName evidence="11">Hexose transporter</fullName>
    </submittedName>
</protein>
<evidence type="ECO:0000313" key="11">
    <source>
        <dbReference type="EMBL" id="GAQ35225.1"/>
    </source>
</evidence>
<keyword evidence="6 8" id="KW-0472">Membrane</keyword>
<dbReference type="SUPFAM" id="SSF81606">
    <property type="entry name" value="PP2C-like"/>
    <property type="match status" value="1"/>
</dbReference>
<accession>A0A117DVN5</accession>
<dbReference type="PANTHER" id="PTHR48022">
    <property type="entry name" value="PLASTIDIC GLUCOSE TRANSPORTER 4"/>
    <property type="match status" value="1"/>
</dbReference>
<dbReference type="GO" id="GO:0005351">
    <property type="term" value="F:carbohydrate:proton symporter activity"/>
    <property type="evidence" value="ECO:0007669"/>
    <property type="project" value="TreeGrafter"/>
</dbReference>
<dbReference type="Pfam" id="PF00083">
    <property type="entry name" value="Sugar_tr"/>
    <property type="match status" value="1"/>
</dbReference>
<dbReference type="CDD" id="cd17356">
    <property type="entry name" value="MFS_HXT"/>
    <property type="match status" value="1"/>
</dbReference>
<organism evidence="11 12">
    <name type="scientific">Aspergillus niger</name>
    <dbReference type="NCBI Taxonomy" id="5061"/>
    <lineage>
        <taxon>Eukaryota</taxon>
        <taxon>Fungi</taxon>
        <taxon>Dikarya</taxon>
        <taxon>Ascomycota</taxon>
        <taxon>Pezizomycotina</taxon>
        <taxon>Eurotiomycetes</taxon>
        <taxon>Eurotiomycetidae</taxon>
        <taxon>Eurotiales</taxon>
        <taxon>Aspergillaceae</taxon>
        <taxon>Aspergillus</taxon>
        <taxon>Aspergillus subgen. Circumdati</taxon>
    </lineage>
</organism>
<evidence type="ECO:0000259" key="9">
    <source>
        <dbReference type="PROSITE" id="PS50850"/>
    </source>
</evidence>
<feature type="domain" description="Major facilitator superfamily (MFS) profile" evidence="9">
    <location>
        <begin position="9"/>
        <end position="480"/>
    </location>
</feature>
<dbReference type="Pfam" id="PF00481">
    <property type="entry name" value="PP2C"/>
    <property type="match status" value="1"/>
</dbReference>
<dbReference type="PROSITE" id="PS51746">
    <property type="entry name" value="PPM_2"/>
    <property type="match status" value="1"/>
</dbReference>
<dbReference type="EMBL" id="BCMY01000001">
    <property type="protein sequence ID" value="GAQ35225.1"/>
    <property type="molecule type" value="Genomic_DNA"/>
</dbReference>
<comment type="similarity">
    <text evidence="2">Belongs to the major facilitator superfamily. Sugar transporter (TC 2.A.1.1) family.</text>
</comment>
<dbReference type="VEuPathDB" id="FungiDB:ASPNIDRAFT2_1144375"/>
<evidence type="ECO:0000256" key="3">
    <source>
        <dbReference type="ARBA" id="ARBA00022448"/>
    </source>
</evidence>
<feature type="transmembrane region" description="Helical" evidence="8">
    <location>
        <begin position="6"/>
        <end position="24"/>
    </location>
</feature>
<dbReference type="PROSITE" id="PS00217">
    <property type="entry name" value="SUGAR_TRANSPORT_2"/>
    <property type="match status" value="1"/>
</dbReference>
<dbReference type="GO" id="GO:0016020">
    <property type="term" value="C:membrane"/>
    <property type="evidence" value="ECO:0007669"/>
    <property type="project" value="UniProtKB-SubCell"/>
</dbReference>
<dbReference type="InterPro" id="IPR005829">
    <property type="entry name" value="Sugar_transporter_CS"/>
</dbReference>
<evidence type="ECO:0000256" key="5">
    <source>
        <dbReference type="ARBA" id="ARBA00022989"/>
    </source>
</evidence>
<feature type="compositionally biased region" description="Basic and acidic residues" evidence="7">
    <location>
        <begin position="516"/>
        <end position="535"/>
    </location>
</feature>
<keyword evidence="4 8" id="KW-0812">Transmembrane</keyword>
<dbReference type="VEuPathDB" id="FungiDB:M747DRAFT_271948"/>
<name>A0A117DVN5_ASPNG</name>
<evidence type="ECO:0000256" key="1">
    <source>
        <dbReference type="ARBA" id="ARBA00004141"/>
    </source>
</evidence>
<evidence type="ECO:0000256" key="7">
    <source>
        <dbReference type="SAM" id="MobiDB-lite"/>
    </source>
</evidence>
<dbReference type="Proteomes" id="UP000068243">
    <property type="component" value="Unassembled WGS sequence"/>
</dbReference>
<dbReference type="PROSITE" id="PS00216">
    <property type="entry name" value="SUGAR_TRANSPORT_1"/>
    <property type="match status" value="2"/>
</dbReference>
<dbReference type="InterPro" id="IPR001932">
    <property type="entry name" value="PPM-type_phosphatase-like_dom"/>
</dbReference>
<dbReference type="PaxDb" id="5061-CADANGAP00001517"/>
<dbReference type="AlphaFoldDB" id="A0A117DVN5"/>
<dbReference type="VEuPathDB" id="FungiDB:An02g00590"/>
<dbReference type="VEuPathDB" id="FungiDB:ASPNIDRAFT2_1121208"/>
<dbReference type="PROSITE" id="PS50850">
    <property type="entry name" value="MFS"/>
    <property type="match status" value="1"/>
</dbReference>
<dbReference type="SMART" id="SM00332">
    <property type="entry name" value="PP2Cc"/>
    <property type="match status" value="1"/>
</dbReference>
<evidence type="ECO:0000313" key="12">
    <source>
        <dbReference type="Proteomes" id="UP000068243"/>
    </source>
</evidence>
<dbReference type="PANTHER" id="PTHR48022:SF7">
    <property type="entry name" value="MAJOR FACILITATOR SUPERFAMILY (MFS) PROFILE DOMAIN-CONTAINING PROTEIN-RELATED"/>
    <property type="match status" value="1"/>
</dbReference>
<evidence type="ECO:0000256" key="8">
    <source>
        <dbReference type="SAM" id="Phobius"/>
    </source>
</evidence>
<dbReference type="Gene3D" id="1.20.1250.20">
    <property type="entry name" value="MFS general substrate transporter like domains"/>
    <property type="match status" value="1"/>
</dbReference>
<evidence type="ECO:0000256" key="4">
    <source>
        <dbReference type="ARBA" id="ARBA00022692"/>
    </source>
</evidence>
<gene>
    <name evidence="11" type="ORF">ABL_01112</name>
</gene>
<dbReference type="FunFam" id="1.20.1250.20:FF:000026">
    <property type="entry name" value="MFS quinate transporter QutD"/>
    <property type="match status" value="1"/>
</dbReference>
<feature type="transmembrane region" description="Helical" evidence="8">
    <location>
        <begin position="191"/>
        <end position="210"/>
    </location>
</feature>
<dbReference type="SUPFAM" id="SSF103473">
    <property type="entry name" value="MFS general substrate transporter"/>
    <property type="match status" value="1"/>
</dbReference>
<feature type="transmembrane region" description="Helical" evidence="8">
    <location>
        <begin position="279"/>
        <end position="300"/>
    </location>
</feature>
<sequence length="982" mass="108205">MLIGNIYVIASVAVVGGGLFGFDISSMSAQLSENSYLCYFNQGPKGPPFTDDEDCSGPTSLNQGGITAAMAAGSWLGALISGPLSDRIGRKTSIMVGCIVWLIGSTIMCASQNIGMLVVGRVINGLAVGIESAQVPVYISELSPPSKRGRFVGMQQWAITWGILIMFYISYGCSFIGGQKSYNYSTASWRVPWGLQMLPAVFLFLGMMVLPESPRWLARKDRWEDCHRVLALVHAKGDLSHPFVALELQDIRDMCELERQFKDVTYLDLFKPRMINRTMIGLFMQIWSQLTGMNVMMYYITYLFSMAGYTGDSTLLASSIQYIINVFMTLPALIWMDKWGRRMPLLVGAALMAILMYANGAIMAVHGTVVPGGINGVAAESMRLHGAPAKGLIACTYLFVASYAPTWGPVSWTYPPELYPLRLRGKGVALSTSGNWAFNTALGLFTPTAFENIRWKTYIMFGVFNTAMFLHVLFLFPETAGKTLEETEAMFEDPNGIKYIGTPAWKTKMKTRQVEQLEHGEVDVESKIEARHAETTETAPKSQEATAHSNDNADTANDAPYLPHPPPTQEPVVETGLSEEEVTWLISRDAYSFPVRTVPGVSRYDGVQVGSNEPCEDRFVHGRFAAPWGGSDSDSNGQGQGQWMAWGVFDGHLGGQMAEVLRERLLRVVRDRLGLLGCNGGDVGEEAVHRAIMDGFVGLDDSIVKGAMDLSESEMPLAEKVKRLAPAYAGSCALLSLYDPASRMLHVACTGDSRAVLARKRADGGWEAVPLTVDQTGKNEDEIARLRAEHPGEDDVVKGGRVLGLAVSRAFGDCQWKWPLEFQNDVQKRFYGPAPLTPRYPVRTPPYLTAEPVVTSTRIGDGEPAFLIMATDGLWDMMSSQQAADLVGRWLEGAAVGEKSSRLESPRRFDFSQFWDEVDWQFVEERTAVQDDNAAVHLVRNSLGGNHHEMIAGRLAFSFPASRRVRDDVTVQVVFFNDDPRN</sequence>
<dbReference type="VEuPathDB" id="FungiDB:M747DRAFT_366339"/>
<reference evidence="12" key="1">
    <citation type="journal article" date="2016" name="Genome Announc.">
        <title>Draft genome sequence of Aspergillus niger strain An76.</title>
        <authorList>
            <person name="Gong W."/>
            <person name="Cheng Z."/>
            <person name="Zhang H."/>
            <person name="Liu L."/>
            <person name="Gao P."/>
            <person name="Wang L."/>
        </authorList>
    </citation>
    <scope>NUCLEOTIDE SEQUENCE [LARGE SCALE GENOMIC DNA]</scope>
    <source>
        <strain evidence="12">An76</strain>
    </source>
</reference>
<dbReference type="VEuPathDB" id="FungiDB:An02g00580"/>
<feature type="compositionally biased region" description="Polar residues" evidence="7">
    <location>
        <begin position="536"/>
        <end position="555"/>
    </location>
</feature>
<dbReference type="InterPro" id="IPR050360">
    <property type="entry name" value="MFS_Sugar_Transporters"/>
</dbReference>
<dbReference type="CDD" id="cd00143">
    <property type="entry name" value="PP2Cc"/>
    <property type="match status" value="1"/>
</dbReference>
<proteinExistence type="inferred from homology"/>
<dbReference type="VEuPathDB" id="FungiDB:ATCC64974_59490"/>
<dbReference type="InterPro" id="IPR003663">
    <property type="entry name" value="Sugar/inositol_transpt"/>
</dbReference>
<feature type="transmembrane region" description="Helical" evidence="8">
    <location>
        <begin position="320"/>
        <end position="336"/>
    </location>
</feature>
<evidence type="ECO:0000259" key="10">
    <source>
        <dbReference type="PROSITE" id="PS51746"/>
    </source>
</evidence>
<dbReference type="Gene3D" id="3.60.40.10">
    <property type="entry name" value="PPM-type phosphatase domain"/>
    <property type="match status" value="1"/>
</dbReference>
<dbReference type="NCBIfam" id="TIGR00879">
    <property type="entry name" value="SP"/>
    <property type="match status" value="1"/>
</dbReference>
<feature type="domain" description="PPM-type phosphatase" evidence="10">
    <location>
        <begin position="601"/>
        <end position="976"/>
    </location>
</feature>
<feature type="region of interest" description="Disordered" evidence="7">
    <location>
        <begin position="516"/>
        <end position="576"/>
    </location>
</feature>
<dbReference type="InterPro" id="IPR020846">
    <property type="entry name" value="MFS_dom"/>
</dbReference>
<comment type="subcellular location">
    <subcellularLocation>
        <location evidence="1">Membrane</location>
        <topology evidence="1">Multi-pass membrane protein</topology>
    </subcellularLocation>
</comment>
<dbReference type="InterPro" id="IPR036259">
    <property type="entry name" value="MFS_trans_sf"/>
</dbReference>
<feature type="transmembrane region" description="Helical" evidence="8">
    <location>
        <begin position="458"/>
        <end position="476"/>
    </location>
</feature>
<dbReference type="InterPro" id="IPR036457">
    <property type="entry name" value="PPM-type-like_dom_sf"/>
</dbReference>
<dbReference type="InterPro" id="IPR005828">
    <property type="entry name" value="MFS_sugar_transport-like"/>
</dbReference>
<feature type="transmembrane region" description="Helical" evidence="8">
    <location>
        <begin position="151"/>
        <end position="171"/>
    </location>
</feature>
<comment type="caution">
    <text evidence="11">The sequence shown here is derived from an EMBL/GenBank/DDBJ whole genome shotgun (WGS) entry which is preliminary data.</text>
</comment>
<dbReference type="VEuPathDB" id="FungiDB:ATCC64974_59500"/>